<keyword evidence="3" id="KW-0560">Oxidoreductase</keyword>
<evidence type="ECO:0000256" key="3">
    <source>
        <dbReference type="ARBA" id="ARBA00023002"/>
    </source>
</evidence>
<comment type="caution">
    <text evidence="6">The sequence shown here is derived from an EMBL/GenBank/DDBJ whole genome shotgun (WGS) entry which is preliminary data.</text>
</comment>
<dbReference type="InterPro" id="IPR002938">
    <property type="entry name" value="FAD-bd"/>
</dbReference>
<evidence type="ECO:0000259" key="5">
    <source>
        <dbReference type="Pfam" id="PF01494"/>
    </source>
</evidence>
<organism evidence="6 7">
    <name type="scientific">Exophiala sideris</name>
    <dbReference type="NCBI Taxonomy" id="1016849"/>
    <lineage>
        <taxon>Eukaryota</taxon>
        <taxon>Fungi</taxon>
        <taxon>Dikarya</taxon>
        <taxon>Ascomycota</taxon>
        <taxon>Pezizomycotina</taxon>
        <taxon>Eurotiomycetes</taxon>
        <taxon>Chaetothyriomycetidae</taxon>
        <taxon>Chaetothyriales</taxon>
        <taxon>Herpotrichiellaceae</taxon>
        <taxon>Exophiala</taxon>
    </lineage>
</organism>
<feature type="domain" description="FAD-binding" evidence="5">
    <location>
        <begin position="5"/>
        <end position="352"/>
    </location>
</feature>
<accession>A0ABR0JQB5</accession>
<keyword evidence="1" id="KW-0285">Flavoprotein</keyword>
<dbReference type="PANTHER" id="PTHR46972">
    <property type="entry name" value="MONOOXYGENASE ASQM-RELATED"/>
    <property type="match status" value="1"/>
</dbReference>
<dbReference type="Gene3D" id="3.50.50.60">
    <property type="entry name" value="FAD/NAD(P)-binding domain"/>
    <property type="match status" value="1"/>
</dbReference>
<sequence>MPFSIAIIGAGPSGLTLGRLLQVAKVDISITIFERDTSPTSRPSQGGTLDLHNDTGLAALKKAGLWAEALKHLRYDGEELKIADKNATVLLHHREEPQSKAETGEYARPEIDREVLRSMLLQSVKPEIIQWGKVLHAIDPDTGILTFRDQSTAGPFDLVIGADGAWSKVRPVLTDIKPQYSGICGFTSYIQNVNAEYPEMSKMLGRGSYFVYSDRKSFTVQRMGDESVRVAAWVMKNEKYASDMVARYGKDEDGLKQEILANFSDWSPDIHRWMQASHGFIAWPLFELPVGQFWEHKKGYGLIGDAASLMTPFAGEGVNKAMKDALELAEALEHALKTNSNIDEAVKKYEDAMFPRAKMYQLRTLRNKNAVFTENGAVNFMVTLVDMVSEEMGYDLQKGWLGWVPFKTMMFCWASFWQFLGRSRRRIGKLFARSIKQSGSKIA</sequence>
<name>A0ABR0JQB5_9EURO</name>
<evidence type="ECO:0000313" key="7">
    <source>
        <dbReference type="Proteomes" id="UP001345691"/>
    </source>
</evidence>
<keyword evidence="2" id="KW-0274">FAD</keyword>
<evidence type="ECO:0000256" key="2">
    <source>
        <dbReference type="ARBA" id="ARBA00022827"/>
    </source>
</evidence>
<dbReference type="PRINTS" id="PR00420">
    <property type="entry name" value="RNGMNOXGNASE"/>
</dbReference>
<proteinExistence type="predicted"/>
<protein>
    <recommendedName>
        <fullName evidence="5">FAD-binding domain-containing protein</fullName>
    </recommendedName>
</protein>
<evidence type="ECO:0000256" key="4">
    <source>
        <dbReference type="ARBA" id="ARBA00023033"/>
    </source>
</evidence>
<reference evidence="6 7" key="1">
    <citation type="submission" date="2023-08" db="EMBL/GenBank/DDBJ databases">
        <title>Black Yeasts Isolated from many extreme environments.</title>
        <authorList>
            <person name="Coleine C."/>
            <person name="Stajich J.E."/>
            <person name="Selbmann L."/>
        </authorList>
    </citation>
    <scope>NUCLEOTIDE SEQUENCE [LARGE SCALE GENOMIC DNA]</scope>
    <source>
        <strain evidence="6 7">CCFEE 6328</strain>
    </source>
</reference>
<dbReference type="SUPFAM" id="SSF51905">
    <property type="entry name" value="FAD/NAD(P)-binding domain"/>
    <property type="match status" value="1"/>
</dbReference>
<evidence type="ECO:0000313" key="6">
    <source>
        <dbReference type="EMBL" id="KAK5067486.1"/>
    </source>
</evidence>
<dbReference type="EMBL" id="JAVRRF010000002">
    <property type="protein sequence ID" value="KAK5067486.1"/>
    <property type="molecule type" value="Genomic_DNA"/>
</dbReference>
<evidence type="ECO:0000256" key="1">
    <source>
        <dbReference type="ARBA" id="ARBA00022630"/>
    </source>
</evidence>
<dbReference type="PANTHER" id="PTHR46972:SF1">
    <property type="entry name" value="FAD DEPENDENT OXIDOREDUCTASE DOMAIN-CONTAINING PROTEIN"/>
    <property type="match status" value="1"/>
</dbReference>
<dbReference type="InterPro" id="IPR036188">
    <property type="entry name" value="FAD/NAD-bd_sf"/>
</dbReference>
<dbReference type="Proteomes" id="UP001345691">
    <property type="component" value="Unassembled WGS sequence"/>
</dbReference>
<gene>
    <name evidence="6" type="ORF">LTR69_001474</name>
</gene>
<keyword evidence="7" id="KW-1185">Reference proteome</keyword>
<dbReference type="Pfam" id="PF01494">
    <property type="entry name" value="FAD_binding_3"/>
    <property type="match status" value="1"/>
</dbReference>
<keyword evidence="4" id="KW-0503">Monooxygenase</keyword>